<dbReference type="PROSITE" id="PS51063">
    <property type="entry name" value="HTH_CRP_2"/>
    <property type="match status" value="1"/>
</dbReference>
<dbReference type="InterPro" id="IPR014710">
    <property type="entry name" value="RmlC-like_jellyroll"/>
</dbReference>
<dbReference type="PANTHER" id="PTHR24567">
    <property type="entry name" value="CRP FAMILY TRANSCRIPTIONAL REGULATORY PROTEIN"/>
    <property type="match status" value="1"/>
</dbReference>
<dbReference type="InterPro" id="IPR036390">
    <property type="entry name" value="WH_DNA-bd_sf"/>
</dbReference>
<name>A0A9W6MQV8_9HYPH</name>
<dbReference type="GO" id="GO:0005829">
    <property type="term" value="C:cytosol"/>
    <property type="evidence" value="ECO:0007669"/>
    <property type="project" value="TreeGrafter"/>
</dbReference>
<dbReference type="SMART" id="SM00100">
    <property type="entry name" value="cNMP"/>
    <property type="match status" value="1"/>
</dbReference>
<dbReference type="PROSITE" id="PS50042">
    <property type="entry name" value="CNMP_BINDING_3"/>
    <property type="match status" value="1"/>
</dbReference>
<dbReference type="CDD" id="cd00038">
    <property type="entry name" value="CAP_ED"/>
    <property type="match status" value="1"/>
</dbReference>
<dbReference type="InterPro" id="IPR018490">
    <property type="entry name" value="cNMP-bd_dom_sf"/>
</dbReference>
<sequence>MLRPSRPKADRAAHPLIAGLEPESAALLRRHLRRGERRRGDLLSSAGHAIQTVFFISDGLVALFGRAPDGGVAATGLVGPGGFVGVSAALSAQHPAVRDAVALTGVQAQAIDAEALDRIATLHPELRRRLMLYANDRIIQATQLCVCTALHTVEQRLARWLLEAHALRGDRPIELTHQQLSDLLGVRRASVTLGLHMLEGEQAVRCQRGRIEIRDLEALGRRSCGCHLAAFGRSERAYPALSNASSTDNPRD</sequence>
<evidence type="ECO:0000256" key="3">
    <source>
        <dbReference type="ARBA" id="ARBA00023163"/>
    </source>
</evidence>
<dbReference type="InterPro" id="IPR012318">
    <property type="entry name" value="HTH_CRP"/>
</dbReference>
<dbReference type="PANTHER" id="PTHR24567:SF74">
    <property type="entry name" value="HTH-TYPE TRANSCRIPTIONAL REGULATOR ARCR"/>
    <property type="match status" value="1"/>
</dbReference>
<organism evidence="6 9">
    <name type="scientific">Methylopila capsulata</name>
    <dbReference type="NCBI Taxonomy" id="61654"/>
    <lineage>
        <taxon>Bacteria</taxon>
        <taxon>Pseudomonadati</taxon>
        <taxon>Pseudomonadota</taxon>
        <taxon>Alphaproteobacteria</taxon>
        <taxon>Hyphomicrobiales</taxon>
        <taxon>Methylopilaceae</taxon>
        <taxon>Methylopila</taxon>
    </lineage>
</organism>
<evidence type="ECO:0000313" key="6">
    <source>
        <dbReference type="EMBL" id="GLK55090.1"/>
    </source>
</evidence>
<dbReference type="SUPFAM" id="SSF46785">
    <property type="entry name" value="Winged helix' DNA-binding domain"/>
    <property type="match status" value="1"/>
</dbReference>
<dbReference type="SMART" id="SM00419">
    <property type="entry name" value="HTH_CRP"/>
    <property type="match status" value="1"/>
</dbReference>
<gene>
    <name evidence="6" type="ORF">GCM10008170_11090</name>
    <name evidence="7" type="ORF">JOD31_000013</name>
</gene>
<dbReference type="InterPro" id="IPR036388">
    <property type="entry name" value="WH-like_DNA-bd_sf"/>
</dbReference>
<evidence type="ECO:0000313" key="8">
    <source>
        <dbReference type="Proteomes" id="UP000758856"/>
    </source>
</evidence>
<reference evidence="7 8" key="2">
    <citation type="submission" date="2021-01" db="EMBL/GenBank/DDBJ databases">
        <title>Genomic Encyclopedia of Type Strains, Phase IV (KMG-IV): sequencing the most valuable type-strain genomes for metagenomic binning, comparative biology and taxonomic classification.</title>
        <authorList>
            <person name="Goeker M."/>
        </authorList>
    </citation>
    <scope>NUCLEOTIDE SEQUENCE [LARGE SCALE GENOMIC DNA]</scope>
    <source>
        <strain evidence="7 8">DSM 6130</strain>
    </source>
</reference>
<dbReference type="GO" id="GO:0003677">
    <property type="term" value="F:DNA binding"/>
    <property type="evidence" value="ECO:0007669"/>
    <property type="project" value="UniProtKB-KW"/>
</dbReference>
<evidence type="ECO:0000256" key="2">
    <source>
        <dbReference type="ARBA" id="ARBA00023125"/>
    </source>
</evidence>
<dbReference type="Proteomes" id="UP001143400">
    <property type="component" value="Unassembled WGS sequence"/>
</dbReference>
<reference evidence="6" key="1">
    <citation type="journal article" date="2014" name="Int. J. Syst. Evol. Microbiol.">
        <title>Complete genome sequence of Corynebacterium casei LMG S-19264T (=DSM 44701T), isolated from a smear-ripened cheese.</title>
        <authorList>
            <consortium name="US DOE Joint Genome Institute (JGI-PGF)"/>
            <person name="Walter F."/>
            <person name="Albersmeier A."/>
            <person name="Kalinowski J."/>
            <person name="Ruckert C."/>
        </authorList>
    </citation>
    <scope>NUCLEOTIDE SEQUENCE</scope>
    <source>
        <strain evidence="6">VKM B-1606</strain>
    </source>
</reference>
<keyword evidence="1" id="KW-0805">Transcription regulation</keyword>
<evidence type="ECO:0000313" key="9">
    <source>
        <dbReference type="Proteomes" id="UP001143400"/>
    </source>
</evidence>
<keyword evidence="2" id="KW-0238">DNA-binding</keyword>
<dbReference type="SUPFAM" id="SSF51206">
    <property type="entry name" value="cAMP-binding domain-like"/>
    <property type="match status" value="1"/>
</dbReference>
<dbReference type="InterPro" id="IPR000595">
    <property type="entry name" value="cNMP-bd_dom"/>
</dbReference>
<keyword evidence="8" id="KW-1185">Reference proteome</keyword>
<proteinExistence type="predicted"/>
<dbReference type="EMBL" id="JAFBCY010000001">
    <property type="protein sequence ID" value="MBM7849801.1"/>
    <property type="molecule type" value="Genomic_DNA"/>
</dbReference>
<evidence type="ECO:0000259" key="5">
    <source>
        <dbReference type="PROSITE" id="PS51063"/>
    </source>
</evidence>
<dbReference type="EMBL" id="BSFF01000002">
    <property type="protein sequence ID" value="GLK55090.1"/>
    <property type="molecule type" value="Genomic_DNA"/>
</dbReference>
<dbReference type="Pfam" id="PF13545">
    <property type="entry name" value="HTH_Crp_2"/>
    <property type="match status" value="1"/>
</dbReference>
<dbReference type="Gene3D" id="1.10.10.10">
    <property type="entry name" value="Winged helix-like DNA-binding domain superfamily/Winged helix DNA-binding domain"/>
    <property type="match status" value="1"/>
</dbReference>
<accession>A0A9W6MQV8</accession>
<reference evidence="6" key="3">
    <citation type="submission" date="2023-01" db="EMBL/GenBank/DDBJ databases">
        <authorList>
            <person name="Sun Q."/>
            <person name="Evtushenko L."/>
        </authorList>
    </citation>
    <scope>NUCLEOTIDE SEQUENCE</scope>
    <source>
        <strain evidence="6">VKM B-1606</strain>
    </source>
</reference>
<evidence type="ECO:0000256" key="1">
    <source>
        <dbReference type="ARBA" id="ARBA00023015"/>
    </source>
</evidence>
<dbReference type="RefSeq" id="WP_204948287.1">
    <property type="nucleotide sequence ID" value="NZ_BSFF01000002.1"/>
</dbReference>
<dbReference type="InterPro" id="IPR050397">
    <property type="entry name" value="Env_Response_Regulators"/>
</dbReference>
<dbReference type="Gene3D" id="2.60.120.10">
    <property type="entry name" value="Jelly Rolls"/>
    <property type="match status" value="1"/>
</dbReference>
<keyword evidence="3" id="KW-0804">Transcription</keyword>
<feature type="domain" description="Cyclic nucleotide-binding" evidence="4">
    <location>
        <begin position="16"/>
        <end position="137"/>
    </location>
</feature>
<dbReference type="Pfam" id="PF00027">
    <property type="entry name" value="cNMP_binding"/>
    <property type="match status" value="1"/>
</dbReference>
<comment type="caution">
    <text evidence="6">The sequence shown here is derived from an EMBL/GenBank/DDBJ whole genome shotgun (WGS) entry which is preliminary data.</text>
</comment>
<dbReference type="Proteomes" id="UP000758856">
    <property type="component" value="Unassembled WGS sequence"/>
</dbReference>
<protein>
    <submittedName>
        <fullName evidence="7">CRP-like cAMP-binding protein</fullName>
    </submittedName>
</protein>
<evidence type="ECO:0000313" key="7">
    <source>
        <dbReference type="EMBL" id="MBM7849801.1"/>
    </source>
</evidence>
<dbReference type="AlphaFoldDB" id="A0A9W6MQV8"/>
<dbReference type="GO" id="GO:0003700">
    <property type="term" value="F:DNA-binding transcription factor activity"/>
    <property type="evidence" value="ECO:0007669"/>
    <property type="project" value="TreeGrafter"/>
</dbReference>
<evidence type="ECO:0000259" key="4">
    <source>
        <dbReference type="PROSITE" id="PS50042"/>
    </source>
</evidence>
<feature type="domain" description="HTH crp-type" evidence="5">
    <location>
        <begin position="151"/>
        <end position="217"/>
    </location>
</feature>